<proteinExistence type="predicted"/>
<sequence length="43" mass="4426">MCADRDPVFVKLTYPVVGVSPLRVGTTAPAAGETLKAEGVVLP</sequence>
<organism evidence="1 2">
    <name type="scientific">Amycolatopsis bullii</name>
    <dbReference type="NCBI Taxonomy" id="941987"/>
    <lineage>
        <taxon>Bacteria</taxon>
        <taxon>Bacillati</taxon>
        <taxon>Actinomycetota</taxon>
        <taxon>Actinomycetes</taxon>
        <taxon>Pseudonocardiales</taxon>
        <taxon>Pseudonocardiaceae</taxon>
        <taxon>Amycolatopsis</taxon>
    </lineage>
</organism>
<evidence type="ECO:0000313" key="2">
    <source>
        <dbReference type="Proteomes" id="UP000649955"/>
    </source>
</evidence>
<evidence type="ECO:0000313" key="1">
    <source>
        <dbReference type="EMBL" id="GHG42688.1"/>
    </source>
</evidence>
<protein>
    <submittedName>
        <fullName evidence="1">Uncharacterized protein</fullName>
    </submittedName>
</protein>
<gene>
    <name evidence="1" type="ORF">GCM10017567_75710</name>
</gene>
<accession>A0ABQ3KRM2</accession>
<reference evidence="2" key="1">
    <citation type="journal article" date="2019" name="Int. J. Syst. Evol. Microbiol.">
        <title>The Global Catalogue of Microorganisms (GCM) 10K type strain sequencing project: providing services to taxonomists for standard genome sequencing and annotation.</title>
        <authorList>
            <consortium name="The Broad Institute Genomics Platform"/>
            <consortium name="The Broad Institute Genome Sequencing Center for Infectious Disease"/>
            <person name="Wu L."/>
            <person name="Ma J."/>
        </authorList>
    </citation>
    <scope>NUCLEOTIDE SEQUENCE [LARGE SCALE GENOMIC DNA]</scope>
    <source>
        <strain evidence="2">CGMCC 4.7680</strain>
    </source>
</reference>
<dbReference type="Proteomes" id="UP000649955">
    <property type="component" value="Unassembled WGS sequence"/>
</dbReference>
<dbReference type="EMBL" id="BNAW01000054">
    <property type="protein sequence ID" value="GHG42688.1"/>
    <property type="molecule type" value="Genomic_DNA"/>
</dbReference>
<keyword evidence="2" id="KW-1185">Reference proteome</keyword>
<name>A0ABQ3KRM2_9PSEU</name>
<comment type="caution">
    <text evidence="1">The sequence shown here is derived from an EMBL/GenBank/DDBJ whole genome shotgun (WGS) entry which is preliminary data.</text>
</comment>